<gene>
    <name evidence="1" type="ORF">PXEA_LOCUS17540</name>
</gene>
<dbReference type="Proteomes" id="UP000784294">
    <property type="component" value="Unassembled WGS sequence"/>
</dbReference>
<sequence length="51" mass="5655">MEFTKADQADSFCLEVVSKATLPSSTRLLNTLTLASDVLSAPAYSWLDKYR</sequence>
<reference evidence="1" key="1">
    <citation type="submission" date="2018-11" db="EMBL/GenBank/DDBJ databases">
        <authorList>
            <consortium name="Pathogen Informatics"/>
        </authorList>
    </citation>
    <scope>NUCLEOTIDE SEQUENCE</scope>
</reference>
<dbReference type="AlphaFoldDB" id="A0A3S5AHP4"/>
<protein>
    <submittedName>
        <fullName evidence="1">Uncharacterized protein</fullName>
    </submittedName>
</protein>
<name>A0A3S5AHP4_9PLAT</name>
<evidence type="ECO:0000313" key="1">
    <source>
        <dbReference type="EMBL" id="VEL24100.1"/>
    </source>
</evidence>
<evidence type="ECO:0000313" key="2">
    <source>
        <dbReference type="Proteomes" id="UP000784294"/>
    </source>
</evidence>
<comment type="caution">
    <text evidence="1">The sequence shown here is derived from an EMBL/GenBank/DDBJ whole genome shotgun (WGS) entry which is preliminary data.</text>
</comment>
<proteinExistence type="predicted"/>
<keyword evidence="2" id="KW-1185">Reference proteome</keyword>
<dbReference type="EMBL" id="CAAALY010065867">
    <property type="protein sequence ID" value="VEL24100.1"/>
    <property type="molecule type" value="Genomic_DNA"/>
</dbReference>
<organism evidence="1 2">
    <name type="scientific">Protopolystoma xenopodis</name>
    <dbReference type="NCBI Taxonomy" id="117903"/>
    <lineage>
        <taxon>Eukaryota</taxon>
        <taxon>Metazoa</taxon>
        <taxon>Spiralia</taxon>
        <taxon>Lophotrochozoa</taxon>
        <taxon>Platyhelminthes</taxon>
        <taxon>Monogenea</taxon>
        <taxon>Polyopisthocotylea</taxon>
        <taxon>Polystomatidea</taxon>
        <taxon>Polystomatidae</taxon>
        <taxon>Protopolystoma</taxon>
    </lineage>
</organism>
<accession>A0A3S5AHP4</accession>